<comment type="subcellular location">
    <subcellularLocation>
        <location evidence="1">Bacterial microcompartment</location>
    </subcellularLocation>
</comment>
<dbReference type="SMART" id="SM00877">
    <property type="entry name" value="BMC"/>
    <property type="match status" value="2"/>
</dbReference>
<name>A0A1I5K8X5_9HYPH</name>
<dbReference type="InterPro" id="IPR050575">
    <property type="entry name" value="BMC_shell"/>
</dbReference>
<dbReference type="STRING" id="655353.SAMN04488056_11389"/>
<evidence type="ECO:0000256" key="3">
    <source>
        <dbReference type="PROSITE-ProRule" id="PRU01278"/>
    </source>
</evidence>
<feature type="domain" description="BMC" evidence="4">
    <location>
        <begin position="4"/>
        <end position="86"/>
    </location>
</feature>
<keyword evidence="6" id="KW-1185">Reference proteome</keyword>
<organism evidence="5 6">
    <name type="scientific">Cohaesibacter marisflavi</name>
    <dbReference type="NCBI Taxonomy" id="655353"/>
    <lineage>
        <taxon>Bacteria</taxon>
        <taxon>Pseudomonadati</taxon>
        <taxon>Pseudomonadota</taxon>
        <taxon>Alphaproteobacteria</taxon>
        <taxon>Hyphomicrobiales</taxon>
        <taxon>Cohaesibacteraceae</taxon>
    </lineage>
</organism>
<dbReference type="AlphaFoldDB" id="A0A1I5K8X5"/>
<keyword evidence="2" id="KW-1283">Bacterial microcompartment</keyword>
<dbReference type="PROSITE" id="PS51930">
    <property type="entry name" value="BMC_2"/>
    <property type="match status" value="2"/>
</dbReference>
<dbReference type="OrthoDB" id="9791973at2"/>
<dbReference type="InterPro" id="IPR000249">
    <property type="entry name" value="BMC_dom"/>
</dbReference>
<dbReference type="Pfam" id="PF00936">
    <property type="entry name" value="BMC"/>
    <property type="match status" value="2"/>
</dbReference>
<dbReference type="PIRSF" id="PIRSF034834">
    <property type="entry name" value="PduT"/>
    <property type="match status" value="1"/>
</dbReference>
<dbReference type="EMBL" id="FOVR01000013">
    <property type="protein sequence ID" value="SFO81489.1"/>
    <property type="molecule type" value="Genomic_DNA"/>
</dbReference>
<dbReference type="SUPFAM" id="SSF143414">
    <property type="entry name" value="CcmK-like"/>
    <property type="match status" value="2"/>
</dbReference>
<feature type="domain" description="BMC" evidence="4">
    <location>
        <begin position="98"/>
        <end position="184"/>
    </location>
</feature>
<evidence type="ECO:0000313" key="5">
    <source>
        <dbReference type="EMBL" id="SFO81489.1"/>
    </source>
</evidence>
<gene>
    <name evidence="5" type="ORF">SAMN04488056_11389</name>
</gene>
<comment type="similarity">
    <text evidence="3">Belongs to the bacterial microcompartments protein family.</text>
</comment>
<dbReference type="RefSeq" id="WP_090074946.1">
    <property type="nucleotide sequence ID" value="NZ_FOVR01000013.1"/>
</dbReference>
<dbReference type="InterPro" id="IPR037233">
    <property type="entry name" value="CcmK-like_sf"/>
</dbReference>
<dbReference type="Proteomes" id="UP000199236">
    <property type="component" value="Unassembled WGS sequence"/>
</dbReference>
<accession>A0A1I5K8X5</accession>
<dbReference type="InterPro" id="IPR011238">
    <property type="entry name" value="Micro_shell_prot_PduT"/>
</dbReference>
<evidence type="ECO:0000256" key="1">
    <source>
        <dbReference type="ARBA" id="ARBA00024322"/>
    </source>
</evidence>
<dbReference type="InterPro" id="IPR044872">
    <property type="entry name" value="CcmK/CsoS1_BMC"/>
</dbReference>
<evidence type="ECO:0000259" key="4">
    <source>
        <dbReference type="PROSITE" id="PS51930"/>
    </source>
</evidence>
<evidence type="ECO:0000256" key="2">
    <source>
        <dbReference type="ARBA" id="ARBA00024446"/>
    </source>
</evidence>
<reference evidence="5 6" key="1">
    <citation type="submission" date="2016-10" db="EMBL/GenBank/DDBJ databases">
        <authorList>
            <person name="de Groot N.N."/>
        </authorList>
    </citation>
    <scope>NUCLEOTIDE SEQUENCE [LARGE SCALE GENOMIC DNA]</scope>
    <source>
        <strain evidence="5 6">CGMCC 1.9157</strain>
    </source>
</reference>
<dbReference type="PANTHER" id="PTHR33941:SF11">
    <property type="entry name" value="BACTERIAL MICROCOMPARTMENT SHELL PROTEIN PDUJ"/>
    <property type="match status" value="1"/>
</dbReference>
<dbReference type="GO" id="GO:0031469">
    <property type="term" value="C:bacterial microcompartment"/>
    <property type="evidence" value="ECO:0007669"/>
    <property type="project" value="UniProtKB-SubCell"/>
</dbReference>
<proteinExistence type="inferred from homology"/>
<evidence type="ECO:0000313" key="6">
    <source>
        <dbReference type="Proteomes" id="UP000199236"/>
    </source>
</evidence>
<dbReference type="Gene3D" id="3.30.70.1710">
    <property type="match status" value="2"/>
</dbReference>
<dbReference type="PANTHER" id="PTHR33941">
    <property type="entry name" value="PROPANEDIOL UTILIZATION PROTEIN PDUA"/>
    <property type="match status" value="1"/>
</dbReference>
<dbReference type="CDD" id="cd07053">
    <property type="entry name" value="BMC_PduT_repeat1"/>
    <property type="match status" value="1"/>
</dbReference>
<protein>
    <submittedName>
        <fullName evidence="5">Carboxysome shell and ethanolamine utilization microcompartment protein CcmL/EutN</fullName>
    </submittedName>
</protein>
<sequence>MPLAIGILELSSIAAGYLVQDGMLKAADVKLLVARTICPGKYMIVVGGNVSAVQTALDTGERLAAGFQVDKIFLPNVDPQLFPSLTGSVELPQTKGKALGIIETFSSSSIVWAADAAAKAANVTLLRVHIAMAVGGKGFLQLCGDVGAVKAAVAAGIEEIKDAGILVNHVVISNAAEELFKEYV</sequence>